<keyword evidence="1" id="KW-0175">Coiled coil</keyword>
<evidence type="ECO:0000256" key="1">
    <source>
        <dbReference type="SAM" id="Coils"/>
    </source>
</evidence>
<dbReference type="EMBL" id="BGZK01000642">
    <property type="protein sequence ID" value="GBP54272.1"/>
    <property type="molecule type" value="Genomic_DNA"/>
</dbReference>
<gene>
    <name evidence="2" type="ORF">EVAR_36488_1</name>
</gene>
<feature type="coiled-coil region" evidence="1">
    <location>
        <begin position="4"/>
        <end position="38"/>
    </location>
</feature>
<dbReference type="AlphaFoldDB" id="A0A4C1WUH2"/>
<proteinExistence type="predicted"/>
<reference evidence="2 3" key="1">
    <citation type="journal article" date="2019" name="Commun. Biol.">
        <title>The bagworm genome reveals a unique fibroin gene that provides high tensile strength.</title>
        <authorList>
            <person name="Kono N."/>
            <person name="Nakamura H."/>
            <person name="Ohtoshi R."/>
            <person name="Tomita M."/>
            <person name="Numata K."/>
            <person name="Arakawa K."/>
        </authorList>
    </citation>
    <scope>NUCLEOTIDE SEQUENCE [LARGE SCALE GENOMIC DNA]</scope>
</reference>
<evidence type="ECO:0000313" key="3">
    <source>
        <dbReference type="Proteomes" id="UP000299102"/>
    </source>
</evidence>
<keyword evidence="3" id="KW-1185">Reference proteome</keyword>
<accession>A0A4C1WUH2</accession>
<sequence length="112" mass="12928">MKKIKPLAEENEKLENEVERLNNKNEALKSNSKRKNVLKHGILESIEEKQDDLTALITTTLSAIDMRIEKSEIDRALRLGKKTNRDGKIRPILFAITTLHKNIQVLKNKKKN</sequence>
<name>A0A4C1WUH2_EUMVA</name>
<evidence type="ECO:0000313" key="2">
    <source>
        <dbReference type="EMBL" id="GBP54272.1"/>
    </source>
</evidence>
<comment type="caution">
    <text evidence="2">The sequence shown here is derived from an EMBL/GenBank/DDBJ whole genome shotgun (WGS) entry which is preliminary data.</text>
</comment>
<protein>
    <submittedName>
        <fullName evidence="2">Uncharacterized protein</fullName>
    </submittedName>
</protein>
<organism evidence="2 3">
    <name type="scientific">Eumeta variegata</name>
    <name type="common">Bagworm moth</name>
    <name type="synonym">Eumeta japonica</name>
    <dbReference type="NCBI Taxonomy" id="151549"/>
    <lineage>
        <taxon>Eukaryota</taxon>
        <taxon>Metazoa</taxon>
        <taxon>Ecdysozoa</taxon>
        <taxon>Arthropoda</taxon>
        <taxon>Hexapoda</taxon>
        <taxon>Insecta</taxon>
        <taxon>Pterygota</taxon>
        <taxon>Neoptera</taxon>
        <taxon>Endopterygota</taxon>
        <taxon>Lepidoptera</taxon>
        <taxon>Glossata</taxon>
        <taxon>Ditrysia</taxon>
        <taxon>Tineoidea</taxon>
        <taxon>Psychidae</taxon>
        <taxon>Oiketicinae</taxon>
        <taxon>Eumeta</taxon>
    </lineage>
</organism>
<dbReference type="Proteomes" id="UP000299102">
    <property type="component" value="Unassembled WGS sequence"/>
</dbReference>